<evidence type="ECO:0000256" key="12">
    <source>
        <dbReference type="ARBA" id="ARBA00033413"/>
    </source>
</evidence>
<evidence type="ECO:0000256" key="8">
    <source>
        <dbReference type="ARBA" id="ARBA00022840"/>
    </source>
</evidence>
<accession>A0A2S7T876</accession>
<dbReference type="Proteomes" id="UP000239366">
    <property type="component" value="Unassembled WGS sequence"/>
</dbReference>
<dbReference type="SUPFAM" id="SSF55083">
    <property type="entry name" value="6-hydroxymethyl-7,8-dihydropterin pyrophosphokinase, HPPK"/>
    <property type="match status" value="1"/>
</dbReference>
<evidence type="ECO:0000256" key="9">
    <source>
        <dbReference type="ARBA" id="ARBA00022909"/>
    </source>
</evidence>
<reference evidence="16" key="1">
    <citation type="submission" date="2016-11" db="EMBL/GenBank/DDBJ databases">
        <title>Trade-off between light-utilization and light-protection in marine flavobacteria.</title>
        <authorList>
            <person name="Kumagai Y."/>
            <person name="Yoshizawa S."/>
            <person name="Kogure K."/>
        </authorList>
    </citation>
    <scope>NUCLEOTIDE SEQUENCE [LARGE SCALE GENOMIC DNA]</scope>
    <source>
        <strain evidence="16">SG-18</strain>
    </source>
</reference>
<name>A0A2S7T876_9FLAO</name>
<gene>
    <name evidence="15" type="ORF">BST99_08550</name>
</gene>
<dbReference type="Pfam" id="PF01288">
    <property type="entry name" value="HPPK"/>
    <property type="match status" value="1"/>
</dbReference>
<dbReference type="RefSeq" id="WP_105001426.1">
    <property type="nucleotide sequence ID" value="NZ_MQVX01000001.1"/>
</dbReference>
<evidence type="ECO:0000256" key="10">
    <source>
        <dbReference type="ARBA" id="ARBA00029409"/>
    </source>
</evidence>
<dbReference type="InterPro" id="IPR027417">
    <property type="entry name" value="P-loop_NTPase"/>
</dbReference>
<dbReference type="Gene3D" id="3.40.50.300">
    <property type="entry name" value="P-loop containing nucleotide triphosphate hydrolases"/>
    <property type="match status" value="1"/>
</dbReference>
<dbReference type="CDD" id="cd01673">
    <property type="entry name" value="dNK"/>
    <property type="match status" value="1"/>
</dbReference>
<dbReference type="OrthoDB" id="9776634at2"/>
<dbReference type="GO" id="GO:0046656">
    <property type="term" value="P:folic acid biosynthetic process"/>
    <property type="evidence" value="ECO:0007669"/>
    <property type="project" value="UniProtKB-KW"/>
</dbReference>
<evidence type="ECO:0000256" key="5">
    <source>
        <dbReference type="ARBA" id="ARBA00022679"/>
    </source>
</evidence>
<evidence type="ECO:0000256" key="7">
    <source>
        <dbReference type="ARBA" id="ARBA00022777"/>
    </source>
</evidence>
<proteinExistence type="inferred from homology"/>
<dbReference type="EMBL" id="MQVX01000001">
    <property type="protein sequence ID" value="PQJ15768.1"/>
    <property type="molecule type" value="Genomic_DNA"/>
</dbReference>
<keyword evidence="8" id="KW-0067">ATP-binding</keyword>
<keyword evidence="7 15" id="KW-0418">Kinase</keyword>
<dbReference type="UniPathway" id="UPA00077">
    <property type="reaction ID" value="UER00155"/>
</dbReference>
<dbReference type="PANTHER" id="PTHR43071:SF1">
    <property type="entry name" value="2-AMINO-4-HYDROXY-6-HYDROXYMETHYLDIHYDROPTERIDINE PYROPHOSPHOKINASE"/>
    <property type="match status" value="1"/>
</dbReference>
<dbReference type="GO" id="GO:0016301">
    <property type="term" value="F:kinase activity"/>
    <property type="evidence" value="ECO:0007669"/>
    <property type="project" value="UniProtKB-KW"/>
</dbReference>
<keyword evidence="16" id="KW-1185">Reference proteome</keyword>
<dbReference type="CDD" id="cd00483">
    <property type="entry name" value="HPPK"/>
    <property type="match status" value="1"/>
</dbReference>
<dbReference type="Gene3D" id="3.30.70.560">
    <property type="entry name" value="7,8-Dihydro-6-hydroxymethylpterin-pyrophosphokinase HPPK"/>
    <property type="match status" value="1"/>
</dbReference>
<evidence type="ECO:0000259" key="13">
    <source>
        <dbReference type="Pfam" id="PF01288"/>
    </source>
</evidence>
<evidence type="ECO:0000313" key="15">
    <source>
        <dbReference type="EMBL" id="PQJ15768.1"/>
    </source>
</evidence>
<protein>
    <recommendedName>
        <fullName evidence="4">2-amino-4-hydroxy-6-hydroxymethyldihydropteridine pyrophosphokinase</fullName>
        <ecNumber evidence="3">2.7.6.3</ecNumber>
    </recommendedName>
    <alternativeName>
        <fullName evidence="11">6-hydroxymethyl-7,8-dihydropterin pyrophosphokinase</fullName>
    </alternativeName>
    <alternativeName>
        <fullName evidence="12">7,8-dihydro-6-hydroxymethylpterin-pyrophosphokinase</fullName>
    </alternativeName>
</protein>
<evidence type="ECO:0000256" key="2">
    <source>
        <dbReference type="ARBA" id="ARBA00005810"/>
    </source>
</evidence>
<comment type="pathway">
    <text evidence="1">Cofactor biosynthesis; tetrahydrofolate biosynthesis; 2-amino-4-hydroxy-6-hydroxymethyl-7,8-dihydropteridine diphosphate from 7,8-dihydroneopterin triphosphate: step 4/4.</text>
</comment>
<dbReference type="SUPFAM" id="SSF52540">
    <property type="entry name" value="P-loop containing nucleoside triphosphate hydrolases"/>
    <property type="match status" value="1"/>
</dbReference>
<dbReference type="InterPro" id="IPR035907">
    <property type="entry name" value="Hppk_sf"/>
</dbReference>
<dbReference type="InterPro" id="IPR031314">
    <property type="entry name" value="DNK_dom"/>
</dbReference>
<dbReference type="Pfam" id="PF01712">
    <property type="entry name" value="dNK"/>
    <property type="match status" value="1"/>
</dbReference>
<dbReference type="PANTHER" id="PTHR43071">
    <property type="entry name" value="2-AMINO-4-HYDROXY-6-HYDROXYMETHYLDIHYDROPTERIDINE PYROPHOSPHOKINASE"/>
    <property type="match status" value="1"/>
</dbReference>
<comment type="function">
    <text evidence="10">Catalyzes the transfer of pyrophosphate from adenosine triphosphate (ATP) to 6-hydroxymethyl-7,8-dihydropterin, an enzymatic step in folate biosynthesis pathway.</text>
</comment>
<evidence type="ECO:0000256" key="11">
    <source>
        <dbReference type="ARBA" id="ARBA00029766"/>
    </source>
</evidence>
<dbReference type="EC" id="2.7.6.3" evidence="3"/>
<feature type="domain" description="Deoxynucleoside kinase" evidence="14">
    <location>
        <begin position="183"/>
        <end position="376"/>
    </location>
</feature>
<keyword evidence="9" id="KW-0289">Folate biosynthesis</keyword>
<feature type="domain" description="7,8-dihydro-6-hydroxymethylpterin-pyrophosphokinase" evidence="13">
    <location>
        <begin position="10"/>
        <end position="135"/>
    </location>
</feature>
<dbReference type="GO" id="GO:0046654">
    <property type="term" value="P:tetrahydrofolate biosynthetic process"/>
    <property type="evidence" value="ECO:0007669"/>
    <property type="project" value="UniProtKB-UniPathway"/>
</dbReference>
<evidence type="ECO:0000259" key="14">
    <source>
        <dbReference type="Pfam" id="PF01712"/>
    </source>
</evidence>
<evidence type="ECO:0000313" key="16">
    <source>
        <dbReference type="Proteomes" id="UP000239366"/>
    </source>
</evidence>
<dbReference type="AlphaFoldDB" id="A0A2S7T876"/>
<dbReference type="GO" id="GO:0005524">
    <property type="term" value="F:ATP binding"/>
    <property type="evidence" value="ECO:0007669"/>
    <property type="project" value="UniProtKB-KW"/>
</dbReference>
<sequence length="380" mass="43816">MNKKGSERIFISLGSNQGNRWAHLQRTIFILEEKAGSVLQCSPVYENPAVGFDGAPFYNCCVELETELNPQALLEVLLECEKEAGRLRSGRGYSDRPIDLDLLFYGDQRIENEALEVPHPRLHNRGFVLQPLVDLGIGSYHHPNLEKPVAELADNAPDKGDLQVVDGRLFCSVTEIFDQLDYLAIEGNIGVGKTSLTKKLAADHNARLLLERFEDNPFLPPFYKDPQRYAFPLEMSFLADRFQQLQEQLPQSSLFSDRVFSDYHLSKSLLFAQVTLEADELRLYKKLYTLMQQSLPQPQLYVYLQQNTERLLENIKKRGRSYEQEIKPDYLQQVEEGYRLFLQQYPGPKLLIDVSDLDFMENPADYHYIIREIGVFLSKK</sequence>
<evidence type="ECO:0000256" key="4">
    <source>
        <dbReference type="ARBA" id="ARBA00016218"/>
    </source>
</evidence>
<dbReference type="InterPro" id="IPR000550">
    <property type="entry name" value="Hppk"/>
</dbReference>
<evidence type="ECO:0000256" key="6">
    <source>
        <dbReference type="ARBA" id="ARBA00022741"/>
    </source>
</evidence>
<organism evidence="15 16">
    <name type="scientific">Aureicoccus marinus</name>
    <dbReference type="NCBI Taxonomy" id="754435"/>
    <lineage>
        <taxon>Bacteria</taxon>
        <taxon>Pseudomonadati</taxon>
        <taxon>Bacteroidota</taxon>
        <taxon>Flavobacteriia</taxon>
        <taxon>Flavobacteriales</taxon>
        <taxon>Flavobacteriaceae</taxon>
        <taxon>Aureicoccus</taxon>
    </lineage>
</organism>
<dbReference type="GO" id="GO:0003848">
    <property type="term" value="F:2-amino-4-hydroxy-6-hydroxymethyldihydropteridine diphosphokinase activity"/>
    <property type="evidence" value="ECO:0007669"/>
    <property type="project" value="UniProtKB-EC"/>
</dbReference>
<comment type="similarity">
    <text evidence="2">Belongs to the HPPK family.</text>
</comment>
<keyword evidence="6" id="KW-0547">Nucleotide-binding</keyword>
<keyword evidence="5" id="KW-0808">Transferase</keyword>
<comment type="caution">
    <text evidence="15">The sequence shown here is derived from an EMBL/GenBank/DDBJ whole genome shotgun (WGS) entry which is preliminary data.</text>
</comment>
<dbReference type="NCBIfam" id="TIGR01498">
    <property type="entry name" value="folK"/>
    <property type="match status" value="1"/>
</dbReference>
<evidence type="ECO:0000256" key="1">
    <source>
        <dbReference type="ARBA" id="ARBA00005051"/>
    </source>
</evidence>
<evidence type="ECO:0000256" key="3">
    <source>
        <dbReference type="ARBA" id="ARBA00013253"/>
    </source>
</evidence>